<name>A0A1N5WHA4_9ACTN</name>
<sequence>MSRRVSEVDLTVGLNVEEEWRLANGDTMAVAYQLVAGETVGYLRDAVTGEPLHQASVCRLHHLVRQVETCATCPACPDPVKPCVLCGGRLCGRCVASTDGRCPACVQLRKVKLLDRGRFGVSLRGAAWHGVGPHAQVTLRRDKGRWLLERWDNAGRITAPLDSDRLLTIRRMIGDAE</sequence>
<organism evidence="1 2">
    <name type="scientific">Micromonospora cremea</name>
    <dbReference type="NCBI Taxonomy" id="709881"/>
    <lineage>
        <taxon>Bacteria</taxon>
        <taxon>Bacillati</taxon>
        <taxon>Actinomycetota</taxon>
        <taxon>Actinomycetes</taxon>
        <taxon>Micromonosporales</taxon>
        <taxon>Micromonosporaceae</taxon>
        <taxon>Micromonospora</taxon>
    </lineage>
</organism>
<gene>
    <name evidence="1" type="ORF">SAMN04489832_2409</name>
</gene>
<protein>
    <submittedName>
        <fullName evidence="1">Uncharacterized protein</fullName>
    </submittedName>
</protein>
<evidence type="ECO:0000313" key="2">
    <source>
        <dbReference type="Proteomes" id="UP000185124"/>
    </source>
</evidence>
<dbReference type="EMBL" id="FSQT01000001">
    <property type="protein sequence ID" value="SIM83857.1"/>
    <property type="molecule type" value="Genomic_DNA"/>
</dbReference>
<keyword evidence="2" id="KW-1185">Reference proteome</keyword>
<reference evidence="2" key="1">
    <citation type="submission" date="2016-12" db="EMBL/GenBank/DDBJ databases">
        <authorList>
            <person name="Varghese N."/>
            <person name="Submissions S."/>
        </authorList>
    </citation>
    <scope>NUCLEOTIDE SEQUENCE [LARGE SCALE GENOMIC DNA]</scope>
    <source>
        <strain evidence="2">DSM 45599</strain>
    </source>
</reference>
<proteinExistence type="predicted"/>
<dbReference type="Proteomes" id="UP000185124">
    <property type="component" value="Unassembled WGS sequence"/>
</dbReference>
<dbReference type="RefSeq" id="WP_074311339.1">
    <property type="nucleotide sequence ID" value="NZ_FSQT01000001.1"/>
</dbReference>
<dbReference type="AlphaFoldDB" id="A0A1N5WHA4"/>
<accession>A0A1N5WHA4</accession>
<evidence type="ECO:0000313" key="1">
    <source>
        <dbReference type="EMBL" id="SIM83857.1"/>
    </source>
</evidence>